<accession>A0A0N0BNL3</accession>
<keyword evidence="3" id="KW-1185">Reference proteome</keyword>
<dbReference type="PATRIC" id="fig|1705562.3.peg.3229"/>
<evidence type="ECO:0000313" key="3">
    <source>
        <dbReference type="Proteomes" id="UP000037729"/>
    </source>
</evidence>
<evidence type="ECO:0000256" key="1">
    <source>
        <dbReference type="SAM" id="Phobius"/>
    </source>
</evidence>
<dbReference type="OrthoDB" id="221559at2157"/>
<dbReference type="InterPro" id="IPR058324">
    <property type="entry name" value="DUF8011"/>
</dbReference>
<evidence type="ECO:0000313" key="2">
    <source>
        <dbReference type="EMBL" id="KOX92663.1"/>
    </source>
</evidence>
<dbReference type="AlphaFoldDB" id="A0A0N0BNL3"/>
<reference evidence="2 3" key="1">
    <citation type="submission" date="2015-08" db="EMBL/GenBank/DDBJ databases">
        <title>Genomes of Isolates from Cabo Rojo, PR.</title>
        <authorList>
            <person name="Sanchez-Nieves R.L."/>
            <person name="Montalvo-Rodriguez R."/>
        </authorList>
    </citation>
    <scope>NUCLEOTIDE SEQUENCE [LARGE SCALE GENOMIC DNA]</scope>
    <source>
        <strain evidence="2 3">SL3</strain>
    </source>
</reference>
<dbReference type="Pfam" id="PF26041">
    <property type="entry name" value="DUF8011"/>
    <property type="match status" value="1"/>
</dbReference>
<feature type="transmembrane region" description="Helical" evidence="1">
    <location>
        <begin position="73"/>
        <end position="94"/>
    </location>
</feature>
<feature type="transmembrane region" description="Helical" evidence="1">
    <location>
        <begin position="18"/>
        <end position="38"/>
    </location>
</feature>
<keyword evidence="1" id="KW-0812">Transmembrane</keyword>
<protein>
    <submittedName>
        <fullName evidence="2">Uncharacterized protein</fullName>
    </submittedName>
</protein>
<feature type="transmembrane region" description="Helical" evidence="1">
    <location>
        <begin position="44"/>
        <end position="61"/>
    </location>
</feature>
<gene>
    <name evidence="2" type="ORF">AMS69_13220</name>
</gene>
<keyword evidence="1" id="KW-1133">Transmembrane helix</keyword>
<organism evidence="2 3">
    <name type="scientific">Haloarcula rubripromontorii</name>
    <dbReference type="NCBI Taxonomy" id="1705562"/>
    <lineage>
        <taxon>Archaea</taxon>
        <taxon>Methanobacteriati</taxon>
        <taxon>Methanobacteriota</taxon>
        <taxon>Stenosarchaea group</taxon>
        <taxon>Halobacteria</taxon>
        <taxon>Halobacteriales</taxon>
        <taxon>Haloarculaceae</taxon>
        <taxon>Haloarcula</taxon>
    </lineage>
</organism>
<comment type="caution">
    <text evidence="2">The sequence shown here is derived from an EMBL/GenBank/DDBJ whole genome shotgun (WGS) entry which is preliminary data.</text>
</comment>
<sequence length="95" mass="10653">MTIQRLVFREPDGRQKGFLFLLFSFICILGWVYFGLVLDGPHNMLFLGIAFGLSGFAEFLPPDRRRAAGVLRILGLGTLVLFVILLVSVPELIWG</sequence>
<dbReference type="EMBL" id="LIUF01000004">
    <property type="protein sequence ID" value="KOX92663.1"/>
    <property type="molecule type" value="Genomic_DNA"/>
</dbReference>
<keyword evidence="1" id="KW-0472">Membrane</keyword>
<dbReference type="Proteomes" id="UP000037729">
    <property type="component" value="Unassembled WGS sequence"/>
</dbReference>
<proteinExistence type="predicted"/>
<name>A0A0N0BNL3_9EURY</name>